<dbReference type="GO" id="GO:0005948">
    <property type="term" value="C:acetolactate synthase complex"/>
    <property type="evidence" value="ECO:0007669"/>
    <property type="project" value="TreeGrafter"/>
</dbReference>
<dbReference type="GO" id="GO:0009097">
    <property type="term" value="P:isoleucine biosynthetic process"/>
    <property type="evidence" value="ECO:0007669"/>
    <property type="project" value="TreeGrafter"/>
</dbReference>
<dbReference type="InterPro" id="IPR029035">
    <property type="entry name" value="DHS-like_NAD/FAD-binding_dom"/>
</dbReference>
<evidence type="ECO:0000256" key="1">
    <source>
        <dbReference type="ARBA" id="ARBA00001946"/>
    </source>
</evidence>
<dbReference type="InterPro" id="IPR029061">
    <property type="entry name" value="THDP-binding"/>
</dbReference>
<evidence type="ECO:0000259" key="8">
    <source>
        <dbReference type="Pfam" id="PF02775"/>
    </source>
</evidence>
<evidence type="ECO:0000313" key="10">
    <source>
        <dbReference type="EMBL" id="CAE0257006.1"/>
    </source>
</evidence>
<dbReference type="Pfam" id="PF02775">
    <property type="entry name" value="TPP_enzyme_C"/>
    <property type="match status" value="1"/>
</dbReference>
<evidence type="ECO:0000256" key="4">
    <source>
        <dbReference type="ARBA" id="ARBA00022723"/>
    </source>
</evidence>
<dbReference type="Pfam" id="PF02776">
    <property type="entry name" value="TPP_enzyme_N"/>
    <property type="match status" value="1"/>
</dbReference>
<evidence type="ECO:0000259" key="7">
    <source>
        <dbReference type="Pfam" id="PF00205"/>
    </source>
</evidence>
<comment type="similarity">
    <text evidence="3 6">Belongs to the TPP enzyme family.</text>
</comment>
<gene>
    <name evidence="10" type="ORF">PBIL07802_LOCUS19264</name>
</gene>
<proteinExistence type="inferred from homology"/>
<dbReference type="CDD" id="cd02004">
    <property type="entry name" value="TPP_BZL_OCoD_HPCL"/>
    <property type="match status" value="1"/>
</dbReference>
<dbReference type="GO" id="GO:0009099">
    <property type="term" value="P:L-valine biosynthetic process"/>
    <property type="evidence" value="ECO:0007669"/>
    <property type="project" value="TreeGrafter"/>
</dbReference>
<evidence type="ECO:0000256" key="5">
    <source>
        <dbReference type="ARBA" id="ARBA00023052"/>
    </source>
</evidence>
<dbReference type="Pfam" id="PF00205">
    <property type="entry name" value="TPP_enzyme_M"/>
    <property type="match status" value="1"/>
</dbReference>
<dbReference type="GO" id="GO:0003984">
    <property type="term" value="F:acetolactate synthase activity"/>
    <property type="evidence" value="ECO:0007669"/>
    <property type="project" value="TreeGrafter"/>
</dbReference>
<dbReference type="GO" id="GO:0030976">
    <property type="term" value="F:thiamine pyrophosphate binding"/>
    <property type="evidence" value="ECO:0007669"/>
    <property type="project" value="InterPro"/>
</dbReference>
<dbReference type="GO" id="GO:0000287">
    <property type="term" value="F:magnesium ion binding"/>
    <property type="evidence" value="ECO:0007669"/>
    <property type="project" value="InterPro"/>
</dbReference>
<sequence length="738" mass="78665">MDTKGTVVAGAATVALGAAAVALAGSDLMKKIASDVGDIAVECVRNAALQLQYGSEKETSNGVILVSTAGGGEKLRGKEKEVEAMFNSISAVASAVYVAEDNNRPAGVEVTFKQPSAAAMVIKSPPPKGWKIGEMPVSVSRGPFQGGAGGGVFGGGMVADALKAQGVKFVFTLTGGHISPMLVGCKMRGIRVVDVRHEVTTVFAADAVARLTGIPGVAMVTAGPGLTNTITAVKNAQLAQSPLVVFGGASATLLRGRGSLQDIDQLALMGPHVKWATSLSSTRDIYPMIAKAFEVAKSGVPGPVFIEVPLDLIWPEDEAWSYFGRMPPAKNLIQKVSNWFLRSHIEANFIGSRAAKSPSKASAPSVTLPKDSDVAKVASMLKKAQKPVILVGSQSLLAPERVKELVDAVNGIGCPVFLAGMARGLLGENSSIQVRHKRRDALKEADFVLLMGVPLDFRLDYGRHVGGRAKLVSVNRDSKELLKNWIFRMLNVNIEADPFHFLLRLARTNFAPDKWSTWLGHLKERDNKREEGIAKQAEAETKRLQEGSINLLNPIRSLQILEKKMPANTLLVADGGDYVGTAAYTLRPRGPLTWMDPGVFGTLGVGAGFALGAKLCRPDMEVIIIYGDGSSGYSLNEMDTFKRHGIPITAVIGNDACWSQMYRDQVRLLFDDVATTLEYTPYEQVAEGFGQAFGACARSESELEAAIDGAFKATKEGKPACINVLIARSSFREGAISL</sequence>
<keyword evidence="4" id="KW-0479">Metal-binding</keyword>
<comment type="cofactor">
    <cofactor evidence="2">
        <name>thiamine diphosphate</name>
        <dbReference type="ChEBI" id="CHEBI:58937"/>
    </cofactor>
</comment>
<accession>A0A7S3DGI6</accession>
<evidence type="ECO:0000256" key="6">
    <source>
        <dbReference type="RuleBase" id="RU362132"/>
    </source>
</evidence>
<keyword evidence="5 6" id="KW-0786">Thiamine pyrophosphate</keyword>
<reference evidence="10" key="1">
    <citation type="submission" date="2021-01" db="EMBL/GenBank/DDBJ databases">
        <authorList>
            <person name="Corre E."/>
            <person name="Pelletier E."/>
            <person name="Niang G."/>
            <person name="Scheremetjew M."/>
            <person name="Finn R."/>
            <person name="Kale V."/>
            <person name="Holt S."/>
            <person name="Cochrane G."/>
            <person name="Meng A."/>
            <person name="Brown T."/>
            <person name="Cohen L."/>
        </authorList>
    </citation>
    <scope>NUCLEOTIDE SEQUENCE</scope>
    <source>
        <strain evidence="10">NIES-2562</strain>
    </source>
</reference>
<dbReference type="CDD" id="cd07035">
    <property type="entry name" value="TPP_PYR_POX_like"/>
    <property type="match status" value="1"/>
</dbReference>
<dbReference type="InterPro" id="IPR012000">
    <property type="entry name" value="Thiamin_PyroP_enz_cen_dom"/>
</dbReference>
<dbReference type="PROSITE" id="PS00187">
    <property type="entry name" value="TPP_ENZYMES"/>
    <property type="match status" value="1"/>
</dbReference>
<evidence type="ECO:0000256" key="2">
    <source>
        <dbReference type="ARBA" id="ARBA00001964"/>
    </source>
</evidence>
<protein>
    <recommendedName>
        <fullName evidence="11">Acetolactate synthase</fullName>
    </recommendedName>
</protein>
<name>A0A7S3DGI6_9EUKA</name>
<dbReference type="GO" id="GO:0050660">
    <property type="term" value="F:flavin adenine dinucleotide binding"/>
    <property type="evidence" value="ECO:0007669"/>
    <property type="project" value="TreeGrafter"/>
</dbReference>
<dbReference type="PANTHER" id="PTHR18968">
    <property type="entry name" value="THIAMINE PYROPHOSPHATE ENZYMES"/>
    <property type="match status" value="1"/>
</dbReference>
<feature type="domain" description="Thiamine pyrophosphate enzyme central" evidence="7">
    <location>
        <begin position="374"/>
        <end position="485"/>
    </location>
</feature>
<evidence type="ECO:0000259" key="9">
    <source>
        <dbReference type="Pfam" id="PF02776"/>
    </source>
</evidence>
<feature type="domain" description="Thiamine pyrophosphate enzyme TPP-binding" evidence="8">
    <location>
        <begin position="574"/>
        <end position="724"/>
    </location>
</feature>
<evidence type="ECO:0000256" key="3">
    <source>
        <dbReference type="ARBA" id="ARBA00007812"/>
    </source>
</evidence>
<dbReference type="InterPro" id="IPR000399">
    <property type="entry name" value="TPP-bd_CS"/>
</dbReference>
<dbReference type="SUPFAM" id="SSF52518">
    <property type="entry name" value="Thiamin diphosphate-binding fold (THDP-binding)"/>
    <property type="match status" value="2"/>
</dbReference>
<dbReference type="AlphaFoldDB" id="A0A7S3DGI6"/>
<comment type="cofactor">
    <cofactor evidence="1">
        <name>Mg(2+)</name>
        <dbReference type="ChEBI" id="CHEBI:18420"/>
    </cofactor>
</comment>
<dbReference type="EMBL" id="HBIB01029669">
    <property type="protein sequence ID" value="CAE0257006.1"/>
    <property type="molecule type" value="Transcribed_RNA"/>
</dbReference>
<evidence type="ECO:0008006" key="11">
    <source>
        <dbReference type="Google" id="ProtNLM"/>
    </source>
</evidence>
<dbReference type="InterPro" id="IPR011766">
    <property type="entry name" value="TPP_enzyme_TPP-bd"/>
</dbReference>
<feature type="domain" description="Thiamine pyrophosphate enzyme N-terminal TPP-binding" evidence="9">
    <location>
        <begin position="155"/>
        <end position="268"/>
    </location>
</feature>
<dbReference type="SUPFAM" id="SSF52467">
    <property type="entry name" value="DHS-like NAD/FAD-binding domain"/>
    <property type="match status" value="1"/>
</dbReference>
<dbReference type="Gene3D" id="3.40.50.970">
    <property type="match status" value="2"/>
</dbReference>
<dbReference type="InterPro" id="IPR045229">
    <property type="entry name" value="TPP_enz"/>
</dbReference>
<dbReference type="FunFam" id="3.40.50.970:FF:000007">
    <property type="entry name" value="Acetolactate synthase"/>
    <property type="match status" value="1"/>
</dbReference>
<dbReference type="InterPro" id="IPR012001">
    <property type="entry name" value="Thiamin_PyroP_enz_TPP-bd_dom"/>
</dbReference>
<organism evidence="10">
    <name type="scientific">Palpitomonas bilix</name>
    <dbReference type="NCBI Taxonomy" id="652834"/>
    <lineage>
        <taxon>Eukaryota</taxon>
        <taxon>Eukaryota incertae sedis</taxon>
    </lineage>
</organism>
<dbReference type="Gene3D" id="3.40.50.1220">
    <property type="entry name" value="TPP-binding domain"/>
    <property type="match status" value="1"/>
</dbReference>
<dbReference type="PANTHER" id="PTHR18968:SF166">
    <property type="entry name" value="2-HYDROXYACYL-COA LYASE 2"/>
    <property type="match status" value="1"/>
</dbReference>